<protein>
    <recommendedName>
        <fullName evidence="6">NfeD-like C-terminal domain-containing protein</fullName>
    </recommendedName>
</protein>
<proteinExistence type="predicted"/>
<keyword evidence="2 5" id="KW-0812">Transmembrane</keyword>
<evidence type="ECO:0000256" key="2">
    <source>
        <dbReference type="ARBA" id="ARBA00022692"/>
    </source>
</evidence>
<organism evidence="7 8">
    <name type="scientific">Candidatus Thiomargarita nelsonii</name>
    <dbReference type="NCBI Taxonomy" id="1003181"/>
    <lineage>
        <taxon>Bacteria</taxon>
        <taxon>Pseudomonadati</taxon>
        <taxon>Pseudomonadota</taxon>
        <taxon>Gammaproteobacteria</taxon>
        <taxon>Thiotrichales</taxon>
        <taxon>Thiotrichaceae</taxon>
        <taxon>Thiomargarita</taxon>
    </lineage>
</organism>
<keyword evidence="8" id="KW-1185">Reference proteome</keyword>
<dbReference type="EMBL" id="JSZA02000072">
    <property type="protein sequence ID" value="KHD05021.1"/>
    <property type="molecule type" value="Genomic_DNA"/>
</dbReference>
<feature type="transmembrane region" description="Helical" evidence="5">
    <location>
        <begin position="59"/>
        <end position="77"/>
    </location>
</feature>
<dbReference type="PANTHER" id="PTHR33507:SF3">
    <property type="entry name" value="INNER MEMBRANE PROTEIN YBBJ"/>
    <property type="match status" value="1"/>
</dbReference>
<comment type="caution">
    <text evidence="7">The sequence shown here is derived from an EMBL/GenBank/DDBJ whole genome shotgun (WGS) entry which is preliminary data.</text>
</comment>
<feature type="domain" description="NfeD-like C-terminal" evidence="6">
    <location>
        <begin position="94"/>
        <end position="148"/>
    </location>
</feature>
<comment type="subcellular location">
    <subcellularLocation>
        <location evidence="1">Membrane</location>
        <topology evidence="1">Multi-pass membrane protein</topology>
    </subcellularLocation>
</comment>
<sequence length="150" mass="16414">MDFFQLSYWHWWMLAIALLILEFLAIGTVGSFFLWPAIAAVAIGFLTLLFPMLTVEYQILILALVSVVSVVIGRAYLGKHPLSSDEPYLNLRGAELVGRTFPVSEAIVNGMGRIRVDDGSWRVEGPDCPVGTPVKVVGAGSVRLKVKPVV</sequence>
<evidence type="ECO:0000256" key="3">
    <source>
        <dbReference type="ARBA" id="ARBA00022989"/>
    </source>
</evidence>
<keyword evidence="3 5" id="KW-1133">Transmembrane helix</keyword>
<evidence type="ECO:0000313" key="8">
    <source>
        <dbReference type="Proteomes" id="UP000030428"/>
    </source>
</evidence>
<keyword evidence="4 5" id="KW-0472">Membrane</keyword>
<dbReference type="InterPro" id="IPR052165">
    <property type="entry name" value="Membrane_assoc_protease"/>
</dbReference>
<evidence type="ECO:0000259" key="6">
    <source>
        <dbReference type="Pfam" id="PF01957"/>
    </source>
</evidence>
<accession>A0A0A6RMG7</accession>
<feature type="transmembrane region" description="Helical" evidence="5">
    <location>
        <begin position="32"/>
        <end position="53"/>
    </location>
</feature>
<dbReference type="Gene3D" id="2.40.50.140">
    <property type="entry name" value="Nucleic acid-binding proteins"/>
    <property type="match status" value="1"/>
</dbReference>
<dbReference type="PANTHER" id="PTHR33507">
    <property type="entry name" value="INNER MEMBRANE PROTEIN YBBJ"/>
    <property type="match status" value="1"/>
</dbReference>
<dbReference type="AlphaFoldDB" id="A0A0A6RMG7"/>
<dbReference type="InterPro" id="IPR012340">
    <property type="entry name" value="NA-bd_OB-fold"/>
</dbReference>
<name>A0A0A6RMG7_9GAMM</name>
<reference evidence="7 8" key="1">
    <citation type="journal article" date="2016" name="Front. Microbiol.">
        <title>Single-Cell (Meta-)Genomics of a Dimorphic Candidatus Thiomargarita nelsonii Reveals Genomic Plasticity.</title>
        <authorList>
            <person name="Flood B.E."/>
            <person name="Fliss P."/>
            <person name="Jones D.S."/>
            <person name="Dick G.J."/>
            <person name="Jain S."/>
            <person name="Kaster A.K."/>
            <person name="Winkel M."/>
            <person name="Mussmann M."/>
            <person name="Bailey J."/>
        </authorList>
    </citation>
    <scope>NUCLEOTIDE SEQUENCE [LARGE SCALE GENOMIC DNA]</scope>
    <source>
        <strain evidence="7">Hydrate Ridge</strain>
    </source>
</reference>
<dbReference type="Proteomes" id="UP000030428">
    <property type="component" value="Unassembled WGS sequence"/>
</dbReference>
<evidence type="ECO:0000256" key="4">
    <source>
        <dbReference type="ARBA" id="ARBA00023136"/>
    </source>
</evidence>
<evidence type="ECO:0000256" key="1">
    <source>
        <dbReference type="ARBA" id="ARBA00004141"/>
    </source>
</evidence>
<evidence type="ECO:0000256" key="5">
    <source>
        <dbReference type="SAM" id="Phobius"/>
    </source>
</evidence>
<evidence type="ECO:0000313" key="7">
    <source>
        <dbReference type="EMBL" id="KHD05021.1"/>
    </source>
</evidence>
<dbReference type="Pfam" id="PF01957">
    <property type="entry name" value="NfeD"/>
    <property type="match status" value="1"/>
</dbReference>
<dbReference type="InterPro" id="IPR002810">
    <property type="entry name" value="NfeD-like_C"/>
</dbReference>
<dbReference type="GO" id="GO:0005886">
    <property type="term" value="C:plasma membrane"/>
    <property type="evidence" value="ECO:0007669"/>
    <property type="project" value="TreeGrafter"/>
</dbReference>
<feature type="transmembrane region" description="Helical" evidence="5">
    <location>
        <begin position="6"/>
        <end position="25"/>
    </location>
</feature>
<gene>
    <name evidence="7" type="ORF">PN36_18435</name>
</gene>